<protein>
    <submittedName>
        <fullName evidence="2">Uncharacterized protein</fullName>
    </submittedName>
</protein>
<accession>A0A9D4DS16</accession>
<dbReference type="InterPro" id="IPR009003">
    <property type="entry name" value="Peptidase_S1_PA"/>
</dbReference>
<reference evidence="2" key="1">
    <citation type="journal article" date="2019" name="bioRxiv">
        <title>The Genome of the Zebra Mussel, Dreissena polymorpha: A Resource for Invasive Species Research.</title>
        <authorList>
            <person name="McCartney M.A."/>
            <person name="Auch B."/>
            <person name="Kono T."/>
            <person name="Mallez S."/>
            <person name="Zhang Y."/>
            <person name="Obille A."/>
            <person name="Becker A."/>
            <person name="Abrahante J.E."/>
            <person name="Garbe J."/>
            <person name="Badalamenti J.P."/>
            <person name="Herman A."/>
            <person name="Mangelson H."/>
            <person name="Liachko I."/>
            <person name="Sullivan S."/>
            <person name="Sone E.D."/>
            <person name="Koren S."/>
            <person name="Silverstein K.A.T."/>
            <person name="Beckman K.B."/>
            <person name="Gohl D.M."/>
        </authorList>
    </citation>
    <scope>NUCLEOTIDE SEQUENCE</scope>
    <source>
        <strain evidence="2">Duluth1</strain>
        <tissue evidence="2">Whole animal</tissue>
    </source>
</reference>
<organism evidence="2 3">
    <name type="scientific">Dreissena polymorpha</name>
    <name type="common">Zebra mussel</name>
    <name type="synonym">Mytilus polymorpha</name>
    <dbReference type="NCBI Taxonomy" id="45954"/>
    <lineage>
        <taxon>Eukaryota</taxon>
        <taxon>Metazoa</taxon>
        <taxon>Spiralia</taxon>
        <taxon>Lophotrochozoa</taxon>
        <taxon>Mollusca</taxon>
        <taxon>Bivalvia</taxon>
        <taxon>Autobranchia</taxon>
        <taxon>Heteroconchia</taxon>
        <taxon>Euheterodonta</taxon>
        <taxon>Imparidentia</taxon>
        <taxon>Neoheterodontei</taxon>
        <taxon>Myida</taxon>
        <taxon>Dreissenoidea</taxon>
        <taxon>Dreissenidae</taxon>
        <taxon>Dreissena</taxon>
    </lineage>
</organism>
<evidence type="ECO:0000256" key="1">
    <source>
        <dbReference type="SAM" id="MobiDB-lite"/>
    </source>
</evidence>
<proteinExistence type="predicted"/>
<reference evidence="2" key="2">
    <citation type="submission" date="2020-11" db="EMBL/GenBank/DDBJ databases">
        <authorList>
            <person name="McCartney M.A."/>
            <person name="Auch B."/>
            <person name="Kono T."/>
            <person name="Mallez S."/>
            <person name="Becker A."/>
            <person name="Gohl D.M."/>
            <person name="Silverstein K.A.T."/>
            <person name="Koren S."/>
            <person name="Bechman K.B."/>
            <person name="Herman A."/>
            <person name="Abrahante J.E."/>
            <person name="Garbe J."/>
        </authorList>
    </citation>
    <scope>NUCLEOTIDE SEQUENCE</scope>
    <source>
        <strain evidence="2">Duluth1</strain>
        <tissue evidence="2">Whole animal</tissue>
    </source>
</reference>
<comment type="caution">
    <text evidence="2">The sequence shown here is derived from an EMBL/GenBank/DDBJ whole genome shotgun (WGS) entry which is preliminary data.</text>
</comment>
<gene>
    <name evidence="2" type="ORF">DPMN_187667</name>
</gene>
<evidence type="ECO:0000313" key="3">
    <source>
        <dbReference type="Proteomes" id="UP000828390"/>
    </source>
</evidence>
<keyword evidence="3" id="KW-1185">Reference proteome</keyword>
<dbReference type="AlphaFoldDB" id="A0A9D4DS16"/>
<dbReference type="Proteomes" id="UP000828390">
    <property type="component" value="Unassembled WGS sequence"/>
</dbReference>
<evidence type="ECO:0000313" key="2">
    <source>
        <dbReference type="EMBL" id="KAH3753037.1"/>
    </source>
</evidence>
<feature type="compositionally biased region" description="Basic and acidic residues" evidence="1">
    <location>
        <begin position="33"/>
        <end position="43"/>
    </location>
</feature>
<dbReference type="SUPFAM" id="SSF50494">
    <property type="entry name" value="Trypsin-like serine proteases"/>
    <property type="match status" value="1"/>
</dbReference>
<sequence length="206" mass="23940">MAQHTNLDKEHLIATSLGMDKLQKEKGRRMKKKISENTRKESKQSFLGTSSDTSWGFLQSLTLSYFHRLLRTKAFMDVFKPKERYVNATSLSGQQRKQKQTMLRRPNLKLSDFEKKESEKSVVLSDEHLRYESNIGLNCERYYMVNLKKDHDDSLTTKMMDTYRRLMNSVGVIMVDGKTLGTGFRVGKIYVATAWHVVNGILEYEP</sequence>
<dbReference type="EMBL" id="JAIWYP010000010">
    <property type="protein sequence ID" value="KAH3753037.1"/>
    <property type="molecule type" value="Genomic_DNA"/>
</dbReference>
<feature type="region of interest" description="Disordered" evidence="1">
    <location>
        <begin position="23"/>
        <end position="46"/>
    </location>
</feature>
<name>A0A9D4DS16_DREPO</name>